<dbReference type="InterPro" id="IPR031680">
    <property type="entry name" value="Hepar_II_III_N"/>
</dbReference>
<keyword evidence="2" id="KW-0732">Signal</keyword>
<comment type="caution">
    <text evidence="7">The sequence shown here is derived from an EMBL/GenBank/DDBJ whole genome shotgun (WGS) entry which is preliminary data.</text>
</comment>
<dbReference type="InterPro" id="IPR008929">
    <property type="entry name" value="Chondroitin_lyas"/>
</dbReference>
<evidence type="ECO:0000256" key="2">
    <source>
        <dbReference type="ARBA" id="ARBA00022729"/>
    </source>
</evidence>
<sequence length="607" mass="70238">MSKFLKLKAYSDLGIKNLSRVHFYRKGLANGRYQRQMPVNTMVGAKSPLFQLSLPKTNHDKPLNDSPWLHQKALFWGDQTVDIESFPEWCFSYLTQRSVKHSDRHWTQLPDFDEELGDIKAVWELSRFDWLLVFIETAIAHQNIDLLYKANQWLSNWCQRNPVNQGPNWKCAQEASLRLLRVLMAARLLDQLTEPSDALVDFVEQHLQRIDATLFYAIAQDNNHATSEAVALYAGGSWLSRVKPKHRRARNWYRSGRQLMARAMKRLVDSDGCFSQYSVNYHRVMLDTMSLAKMWQHWLGLPELPNVVMKQAKRASTWLETLLIPETGDVPNLGANDGALFFAFSANHYRNFGSSVALANVLFGDERSIQTPKANVLLEIFEVEHQEARGTQIHDLRRNGLAVLCGGRWKALLRAPVYKFRTHHADGGHIDLWHGGRPVFLDSGTFSYLLPDHRMNQYSGVWGHNTVVFDERDQMLRVSRFLYAAQPKIRRFKQSHHHAELRYKDWLGAEHTRAVKLDEETFRIEDQVRGFKNQAELQFRLPEQDWLRQGNRVTLERVTLDFELPEEATLEIRDSEHSLFYGASSPALLIRITLLKAGQVVTRVSPL</sequence>
<dbReference type="Pfam" id="PF16889">
    <property type="entry name" value="Hepar_II_III_N"/>
    <property type="match status" value="1"/>
</dbReference>
<dbReference type="Pfam" id="PF07940">
    <property type="entry name" value="Hepar_II_III_C"/>
    <property type="match status" value="1"/>
</dbReference>
<evidence type="ECO:0000256" key="3">
    <source>
        <dbReference type="ARBA" id="ARBA00022764"/>
    </source>
</evidence>
<dbReference type="PANTHER" id="PTHR39210:SF1">
    <property type="entry name" value="HEPARIN-SULFATE LYASE"/>
    <property type="match status" value="1"/>
</dbReference>
<dbReference type="Gene3D" id="1.50.10.100">
    <property type="entry name" value="Chondroitin AC/alginate lyase"/>
    <property type="match status" value="1"/>
</dbReference>
<dbReference type="InterPro" id="IPR012480">
    <property type="entry name" value="Hepar_II_III_C"/>
</dbReference>
<evidence type="ECO:0000313" key="8">
    <source>
        <dbReference type="Proteomes" id="UP001165393"/>
    </source>
</evidence>
<evidence type="ECO:0000256" key="4">
    <source>
        <dbReference type="ARBA" id="ARBA00023239"/>
    </source>
</evidence>
<accession>A0AA41W5F2</accession>
<reference evidence="7 8" key="1">
    <citation type="journal article" date="2013" name="Antonie Van Leeuwenhoek">
        <title>Echinimonas agarilytica gen. nov., sp. nov., a new gammaproteobacterium isolated from the sea urchin Strongylocentrotus intermedius.</title>
        <authorList>
            <person name="Nedashkovskaya O.I."/>
            <person name="Stenkova A.M."/>
            <person name="Zhukova N.V."/>
            <person name="Van Trappen S."/>
            <person name="Lee J.S."/>
            <person name="Kim S.B."/>
        </authorList>
    </citation>
    <scope>NUCLEOTIDE SEQUENCE [LARGE SCALE GENOMIC DNA]</scope>
    <source>
        <strain evidence="7 8">KMM 6351</strain>
    </source>
</reference>
<dbReference type="GO" id="GO:0042597">
    <property type="term" value="C:periplasmic space"/>
    <property type="evidence" value="ECO:0007669"/>
    <property type="project" value="UniProtKB-SubCell"/>
</dbReference>
<comment type="subcellular location">
    <subcellularLocation>
        <location evidence="1">Periplasm</location>
    </subcellularLocation>
</comment>
<gene>
    <name evidence="7" type="ORF">NAF29_05855</name>
</gene>
<dbReference type="AlphaFoldDB" id="A0AA41W5F2"/>
<feature type="domain" description="Heparin-sulfate lyase N-terminal" evidence="6">
    <location>
        <begin position="121"/>
        <end position="332"/>
    </location>
</feature>
<dbReference type="EMBL" id="JAMQGP010000002">
    <property type="protein sequence ID" value="MCM2679200.1"/>
    <property type="molecule type" value="Genomic_DNA"/>
</dbReference>
<evidence type="ECO:0000259" key="6">
    <source>
        <dbReference type="Pfam" id="PF16889"/>
    </source>
</evidence>
<name>A0AA41W5F2_9GAMM</name>
<keyword evidence="3" id="KW-0574">Periplasm</keyword>
<proteinExistence type="predicted"/>
<evidence type="ECO:0000256" key="1">
    <source>
        <dbReference type="ARBA" id="ARBA00004418"/>
    </source>
</evidence>
<evidence type="ECO:0000259" key="5">
    <source>
        <dbReference type="Pfam" id="PF07940"/>
    </source>
</evidence>
<organism evidence="7 8">
    <name type="scientific">Echinimonas agarilytica</name>
    <dbReference type="NCBI Taxonomy" id="1215918"/>
    <lineage>
        <taxon>Bacteria</taxon>
        <taxon>Pseudomonadati</taxon>
        <taxon>Pseudomonadota</taxon>
        <taxon>Gammaproteobacteria</taxon>
        <taxon>Alteromonadales</taxon>
        <taxon>Echinimonadaceae</taxon>
        <taxon>Echinimonas</taxon>
    </lineage>
</organism>
<feature type="domain" description="Heparinase II/III-like C-terminal" evidence="5">
    <location>
        <begin position="390"/>
        <end position="582"/>
    </location>
</feature>
<dbReference type="Proteomes" id="UP001165393">
    <property type="component" value="Unassembled WGS sequence"/>
</dbReference>
<evidence type="ECO:0000313" key="7">
    <source>
        <dbReference type="EMBL" id="MCM2679200.1"/>
    </source>
</evidence>
<dbReference type="RefSeq" id="WP_251260560.1">
    <property type="nucleotide sequence ID" value="NZ_JAMQGP010000002.1"/>
</dbReference>
<dbReference type="SUPFAM" id="SSF48230">
    <property type="entry name" value="Chondroitin AC/alginate lyase"/>
    <property type="match status" value="1"/>
</dbReference>
<protein>
    <submittedName>
        <fullName evidence="7">Heparinase II/III family protein</fullName>
    </submittedName>
</protein>
<keyword evidence="8" id="KW-1185">Reference proteome</keyword>
<dbReference type="Gene3D" id="2.70.98.70">
    <property type="match status" value="1"/>
</dbReference>
<dbReference type="GO" id="GO:0016829">
    <property type="term" value="F:lyase activity"/>
    <property type="evidence" value="ECO:0007669"/>
    <property type="project" value="UniProtKB-KW"/>
</dbReference>
<keyword evidence="4" id="KW-0456">Lyase</keyword>
<dbReference type="PANTHER" id="PTHR39210">
    <property type="entry name" value="HEPARIN-SULFATE LYASE"/>
    <property type="match status" value="1"/>
</dbReference>